<keyword evidence="2" id="KW-0732">Signal</keyword>
<sequence length="132" mass="14629">MSERSTAAAHSSAFMAHLLSSAVVFIPETVSARPRSVPYVPHTGGLATGPLAGPGRRTLDDKQRKTAIPAVWKTSGSRSHPRKFPSIRKYVQLYRCVRCTINESYGDYVYARPTKEQHSFHSEPPSPCIRFA</sequence>
<feature type="compositionally biased region" description="Low complexity" evidence="1">
    <location>
        <begin position="43"/>
        <end position="55"/>
    </location>
</feature>
<keyword evidence="4" id="KW-1185">Reference proteome</keyword>
<gene>
    <name evidence="3" type="ORF">DPMN_165806</name>
</gene>
<comment type="caution">
    <text evidence="3">The sequence shown here is derived from an EMBL/GenBank/DDBJ whole genome shotgun (WGS) entry which is preliminary data.</text>
</comment>
<feature type="chain" id="PRO_5038723757" description="Secreted protein" evidence="2">
    <location>
        <begin position="33"/>
        <end position="132"/>
    </location>
</feature>
<reference evidence="3" key="1">
    <citation type="journal article" date="2019" name="bioRxiv">
        <title>The Genome of the Zebra Mussel, Dreissena polymorpha: A Resource for Invasive Species Research.</title>
        <authorList>
            <person name="McCartney M.A."/>
            <person name="Auch B."/>
            <person name="Kono T."/>
            <person name="Mallez S."/>
            <person name="Zhang Y."/>
            <person name="Obille A."/>
            <person name="Becker A."/>
            <person name="Abrahante J.E."/>
            <person name="Garbe J."/>
            <person name="Badalamenti J.P."/>
            <person name="Herman A."/>
            <person name="Mangelson H."/>
            <person name="Liachko I."/>
            <person name="Sullivan S."/>
            <person name="Sone E.D."/>
            <person name="Koren S."/>
            <person name="Silverstein K.A.T."/>
            <person name="Beckman K.B."/>
            <person name="Gohl D.M."/>
        </authorList>
    </citation>
    <scope>NUCLEOTIDE SEQUENCE</scope>
    <source>
        <strain evidence="3">Duluth1</strain>
        <tissue evidence="3">Whole animal</tissue>
    </source>
</reference>
<evidence type="ECO:0000256" key="1">
    <source>
        <dbReference type="SAM" id="MobiDB-lite"/>
    </source>
</evidence>
<evidence type="ECO:0000256" key="2">
    <source>
        <dbReference type="SAM" id="SignalP"/>
    </source>
</evidence>
<evidence type="ECO:0000313" key="3">
    <source>
        <dbReference type="EMBL" id="KAH3787679.1"/>
    </source>
</evidence>
<evidence type="ECO:0008006" key="5">
    <source>
        <dbReference type="Google" id="ProtNLM"/>
    </source>
</evidence>
<dbReference type="AlphaFoldDB" id="A0A9D4EXV2"/>
<feature type="region of interest" description="Disordered" evidence="1">
    <location>
        <begin position="37"/>
        <end position="83"/>
    </location>
</feature>
<evidence type="ECO:0000313" key="4">
    <source>
        <dbReference type="Proteomes" id="UP000828390"/>
    </source>
</evidence>
<proteinExistence type="predicted"/>
<dbReference type="Proteomes" id="UP000828390">
    <property type="component" value="Unassembled WGS sequence"/>
</dbReference>
<feature type="signal peptide" evidence="2">
    <location>
        <begin position="1"/>
        <end position="32"/>
    </location>
</feature>
<reference evidence="3" key="2">
    <citation type="submission" date="2020-11" db="EMBL/GenBank/DDBJ databases">
        <authorList>
            <person name="McCartney M.A."/>
            <person name="Auch B."/>
            <person name="Kono T."/>
            <person name="Mallez S."/>
            <person name="Becker A."/>
            <person name="Gohl D.M."/>
            <person name="Silverstein K.A.T."/>
            <person name="Koren S."/>
            <person name="Bechman K.B."/>
            <person name="Herman A."/>
            <person name="Abrahante J.E."/>
            <person name="Garbe J."/>
        </authorList>
    </citation>
    <scope>NUCLEOTIDE SEQUENCE</scope>
    <source>
        <strain evidence="3">Duluth1</strain>
        <tissue evidence="3">Whole animal</tissue>
    </source>
</reference>
<accession>A0A9D4EXV2</accession>
<name>A0A9D4EXV2_DREPO</name>
<dbReference type="EMBL" id="JAIWYP010000008">
    <property type="protein sequence ID" value="KAH3787679.1"/>
    <property type="molecule type" value="Genomic_DNA"/>
</dbReference>
<protein>
    <recommendedName>
        <fullName evidence="5">Secreted protein</fullName>
    </recommendedName>
</protein>
<organism evidence="3 4">
    <name type="scientific">Dreissena polymorpha</name>
    <name type="common">Zebra mussel</name>
    <name type="synonym">Mytilus polymorpha</name>
    <dbReference type="NCBI Taxonomy" id="45954"/>
    <lineage>
        <taxon>Eukaryota</taxon>
        <taxon>Metazoa</taxon>
        <taxon>Spiralia</taxon>
        <taxon>Lophotrochozoa</taxon>
        <taxon>Mollusca</taxon>
        <taxon>Bivalvia</taxon>
        <taxon>Autobranchia</taxon>
        <taxon>Heteroconchia</taxon>
        <taxon>Euheterodonta</taxon>
        <taxon>Imparidentia</taxon>
        <taxon>Neoheterodontei</taxon>
        <taxon>Myida</taxon>
        <taxon>Dreissenoidea</taxon>
        <taxon>Dreissenidae</taxon>
        <taxon>Dreissena</taxon>
    </lineage>
</organism>